<reference evidence="1 2" key="1">
    <citation type="submission" date="2014-04" db="EMBL/GenBank/DDBJ databases">
        <authorList>
            <consortium name="DOE Joint Genome Institute"/>
            <person name="Kuo A."/>
            <person name="Kohler A."/>
            <person name="Nagy L.G."/>
            <person name="Floudas D."/>
            <person name="Copeland A."/>
            <person name="Barry K.W."/>
            <person name="Cichocki N."/>
            <person name="Veneault-Fourrey C."/>
            <person name="LaButti K."/>
            <person name="Lindquist E.A."/>
            <person name="Lipzen A."/>
            <person name="Lundell T."/>
            <person name="Morin E."/>
            <person name="Murat C."/>
            <person name="Sun H."/>
            <person name="Tunlid A."/>
            <person name="Henrissat B."/>
            <person name="Grigoriev I.V."/>
            <person name="Hibbett D.S."/>
            <person name="Martin F."/>
            <person name="Nordberg H.P."/>
            <person name="Cantor M.N."/>
            <person name="Hua S.X."/>
        </authorList>
    </citation>
    <scope>NUCLEOTIDE SEQUENCE [LARGE SCALE GENOMIC DNA]</scope>
    <source>
        <strain evidence="1 2">Foug A</strain>
    </source>
</reference>
<dbReference type="OrthoDB" id="2142759at2759"/>
<reference evidence="2" key="2">
    <citation type="submission" date="2015-01" db="EMBL/GenBank/DDBJ databases">
        <title>Evolutionary Origins and Diversification of the Mycorrhizal Mutualists.</title>
        <authorList>
            <consortium name="DOE Joint Genome Institute"/>
            <consortium name="Mycorrhizal Genomics Consortium"/>
            <person name="Kohler A."/>
            <person name="Kuo A."/>
            <person name="Nagy L.G."/>
            <person name="Floudas D."/>
            <person name="Copeland A."/>
            <person name="Barry K.W."/>
            <person name="Cichocki N."/>
            <person name="Veneault-Fourrey C."/>
            <person name="LaButti K."/>
            <person name="Lindquist E.A."/>
            <person name="Lipzen A."/>
            <person name="Lundell T."/>
            <person name="Morin E."/>
            <person name="Murat C."/>
            <person name="Riley R."/>
            <person name="Ohm R."/>
            <person name="Sun H."/>
            <person name="Tunlid A."/>
            <person name="Henrissat B."/>
            <person name="Grigoriev I.V."/>
            <person name="Hibbett D.S."/>
            <person name="Martin F."/>
        </authorList>
    </citation>
    <scope>NUCLEOTIDE SEQUENCE [LARGE SCALE GENOMIC DNA]</scope>
    <source>
        <strain evidence="2">Foug A</strain>
    </source>
</reference>
<dbReference type="Proteomes" id="UP000053989">
    <property type="component" value="Unassembled WGS sequence"/>
</dbReference>
<sequence>MGRVLQILDRIPCYFNGLGLRLCNQDVMSCSRTQPAGDPIRVGLVPTLPRPRNPTISNTPARPTIGRVGVLEMANASSQSWKRRPTVVSKLRTYFHVHMTKSGYAKVTQARSPTLQTYPLWAAR</sequence>
<gene>
    <name evidence="1" type="ORF">SCLCIDRAFT_208235</name>
</gene>
<dbReference type="AlphaFoldDB" id="A0A0C3DK48"/>
<evidence type="ECO:0000313" key="1">
    <source>
        <dbReference type="EMBL" id="KIM56684.1"/>
    </source>
</evidence>
<protein>
    <submittedName>
        <fullName evidence="1">Uncharacterized protein</fullName>
    </submittedName>
</protein>
<dbReference type="InParanoid" id="A0A0C3DK48"/>
<evidence type="ECO:0000313" key="2">
    <source>
        <dbReference type="Proteomes" id="UP000053989"/>
    </source>
</evidence>
<name>A0A0C3DK48_9AGAM</name>
<accession>A0A0C3DK48</accession>
<organism evidence="1 2">
    <name type="scientific">Scleroderma citrinum Foug A</name>
    <dbReference type="NCBI Taxonomy" id="1036808"/>
    <lineage>
        <taxon>Eukaryota</taxon>
        <taxon>Fungi</taxon>
        <taxon>Dikarya</taxon>
        <taxon>Basidiomycota</taxon>
        <taxon>Agaricomycotina</taxon>
        <taxon>Agaricomycetes</taxon>
        <taxon>Agaricomycetidae</taxon>
        <taxon>Boletales</taxon>
        <taxon>Sclerodermatineae</taxon>
        <taxon>Sclerodermataceae</taxon>
        <taxon>Scleroderma</taxon>
    </lineage>
</organism>
<keyword evidence="2" id="KW-1185">Reference proteome</keyword>
<dbReference type="HOGENOM" id="CLU_2005252_0_0_1"/>
<dbReference type="EMBL" id="KN822111">
    <property type="protein sequence ID" value="KIM56684.1"/>
    <property type="molecule type" value="Genomic_DNA"/>
</dbReference>
<proteinExistence type="predicted"/>